<dbReference type="Pfam" id="PF03101">
    <property type="entry name" value="FAR1"/>
    <property type="match status" value="1"/>
</dbReference>
<sequence>MKVDDFDGDNFEDGDDMGYLEILLSEDDNPNEKSPLEATDIIVPSVGMKFKNEKEVFEFYKNYAYQIGFPVRKRNSKKGTDGVVRYVTFTCSREGHRTSGANTVLKPQPTIQTRRKARLTACSDINGIWRINTIHLEHNHKTSMSKSWLYRCNRQISA</sequence>
<dbReference type="InterPro" id="IPR004330">
    <property type="entry name" value="FAR1_DNA_bnd_dom"/>
</dbReference>
<dbReference type="Proteomes" id="UP000594638">
    <property type="component" value="Unassembled WGS sequence"/>
</dbReference>
<evidence type="ECO:0000313" key="3">
    <source>
        <dbReference type="Proteomes" id="UP000594638"/>
    </source>
</evidence>
<dbReference type="Gramene" id="OE9A089657T5">
    <property type="protein sequence ID" value="OE9A089657C5"/>
    <property type="gene ID" value="OE9A089657"/>
</dbReference>
<feature type="domain" description="FAR1" evidence="1">
    <location>
        <begin position="58"/>
        <end position="141"/>
    </location>
</feature>
<comment type="caution">
    <text evidence="2">The sequence shown here is derived from an EMBL/GenBank/DDBJ whole genome shotgun (WGS) entry which is preliminary data.</text>
</comment>
<name>A0A8S0UZN9_OLEEU</name>
<evidence type="ECO:0000313" key="2">
    <source>
        <dbReference type="EMBL" id="CAA3023993.1"/>
    </source>
</evidence>
<organism evidence="2 3">
    <name type="scientific">Olea europaea subsp. europaea</name>
    <dbReference type="NCBI Taxonomy" id="158383"/>
    <lineage>
        <taxon>Eukaryota</taxon>
        <taxon>Viridiplantae</taxon>
        <taxon>Streptophyta</taxon>
        <taxon>Embryophyta</taxon>
        <taxon>Tracheophyta</taxon>
        <taxon>Spermatophyta</taxon>
        <taxon>Magnoliopsida</taxon>
        <taxon>eudicotyledons</taxon>
        <taxon>Gunneridae</taxon>
        <taxon>Pentapetalae</taxon>
        <taxon>asterids</taxon>
        <taxon>lamiids</taxon>
        <taxon>Lamiales</taxon>
        <taxon>Oleaceae</taxon>
        <taxon>Oleeae</taxon>
        <taxon>Olea</taxon>
    </lineage>
</organism>
<protein>
    <recommendedName>
        <fullName evidence="1">FAR1 domain-containing protein</fullName>
    </recommendedName>
</protein>
<gene>
    <name evidence="2" type="ORF">OLEA9_A089657</name>
</gene>
<dbReference type="PANTHER" id="PTHR46328">
    <property type="entry name" value="FAR-RED IMPAIRED RESPONSIVE (FAR1) FAMILY PROTEIN-RELATED"/>
    <property type="match status" value="1"/>
</dbReference>
<dbReference type="PANTHER" id="PTHR46328:SF35">
    <property type="entry name" value="PROTEIN FAR1-RELATED SEQUENCE 5-LIKE"/>
    <property type="match status" value="1"/>
</dbReference>
<dbReference type="OrthoDB" id="5301000at2759"/>
<reference evidence="2 3" key="1">
    <citation type="submission" date="2019-12" db="EMBL/GenBank/DDBJ databases">
        <authorList>
            <person name="Alioto T."/>
            <person name="Alioto T."/>
            <person name="Gomez Garrido J."/>
        </authorList>
    </citation>
    <scope>NUCLEOTIDE SEQUENCE [LARGE SCALE GENOMIC DNA]</scope>
</reference>
<dbReference type="AlphaFoldDB" id="A0A8S0UZN9"/>
<proteinExistence type="predicted"/>
<evidence type="ECO:0000259" key="1">
    <source>
        <dbReference type="Pfam" id="PF03101"/>
    </source>
</evidence>
<accession>A0A8S0UZN9</accession>
<keyword evidence="3" id="KW-1185">Reference proteome</keyword>
<dbReference type="EMBL" id="CACTIH010009100">
    <property type="protein sequence ID" value="CAA3023993.1"/>
    <property type="molecule type" value="Genomic_DNA"/>
</dbReference>